<dbReference type="NCBIfam" id="TIGR01844">
    <property type="entry name" value="type_I_sec_TolC"/>
    <property type="match status" value="1"/>
</dbReference>
<dbReference type="STRING" id="1227549.SAMN05444007_102235"/>
<keyword evidence="7" id="KW-0998">Cell outer membrane</keyword>
<dbReference type="PANTHER" id="PTHR30026:SF22">
    <property type="entry name" value="OUTER MEMBRANE EFFLUX PROTEIN"/>
    <property type="match status" value="1"/>
</dbReference>
<dbReference type="AlphaFoldDB" id="A0A1H6T0E7"/>
<dbReference type="GO" id="GO:0015562">
    <property type="term" value="F:efflux transmembrane transporter activity"/>
    <property type="evidence" value="ECO:0007669"/>
    <property type="project" value="InterPro"/>
</dbReference>
<keyword evidence="6" id="KW-0472">Membrane</keyword>
<dbReference type="GO" id="GO:0015288">
    <property type="term" value="F:porin activity"/>
    <property type="evidence" value="ECO:0007669"/>
    <property type="project" value="TreeGrafter"/>
</dbReference>
<dbReference type="Pfam" id="PF02321">
    <property type="entry name" value="OEP"/>
    <property type="match status" value="2"/>
</dbReference>
<comment type="subcellular location">
    <subcellularLocation>
        <location evidence="1">Cell outer membrane</location>
    </subcellularLocation>
</comment>
<name>A0A1H6T0E7_9RHOB</name>
<keyword evidence="3" id="KW-0813">Transport</keyword>
<dbReference type="InterPro" id="IPR051906">
    <property type="entry name" value="TolC-like"/>
</dbReference>
<dbReference type="InterPro" id="IPR010130">
    <property type="entry name" value="T1SS_OMP_TolC"/>
</dbReference>
<keyword evidence="8" id="KW-0175">Coiled coil</keyword>
<dbReference type="SUPFAM" id="SSF56954">
    <property type="entry name" value="Outer membrane efflux proteins (OEP)"/>
    <property type="match status" value="1"/>
</dbReference>
<protein>
    <submittedName>
        <fullName evidence="9">Outer membrane protein</fullName>
    </submittedName>
</protein>
<evidence type="ECO:0000256" key="1">
    <source>
        <dbReference type="ARBA" id="ARBA00004442"/>
    </source>
</evidence>
<dbReference type="EMBL" id="FNYD01000002">
    <property type="protein sequence ID" value="SEI73599.1"/>
    <property type="molecule type" value="Genomic_DNA"/>
</dbReference>
<dbReference type="PANTHER" id="PTHR30026">
    <property type="entry name" value="OUTER MEMBRANE PROTEIN TOLC"/>
    <property type="match status" value="1"/>
</dbReference>
<keyword evidence="5" id="KW-0812">Transmembrane</keyword>
<dbReference type="GO" id="GO:0009279">
    <property type="term" value="C:cell outer membrane"/>
    <property type="evidence" value="ECO:0007669"/>
    <property type="project" value="UniProtKB-SubCell"/>
</dbReference>
<sequence length="492" mass="53503">MPRTKTKITIDLIEAVERRAMWNFDLAGLARPLALAGGVAFACLTPIKAAADNLTDALIGAYNTSGLLEQNRALLRAADEDVAVAMAALRPILDWTLTLERQLSDQRLLGLSRDAQNTNLSTGLRLEQLLFDGGASALTKQSAQEQVLAARQTLINVEQSVLLRAVTAYLNLLLQEENVALRQNNVRVLGEELRASQDRFEVGEVTRTDVALSESRLAAARANLADAEGNLVTARAEYVNAVGREPGRTAGQPPTPQLPASLDAAVALAVRNHPTILSEQHRVRAQELNIQVAQANLGPSAFLQAEVFLEDNVGNSDFRNAGTLGVEMRQRLYNGGRNSALVRRAMAQRDASRANLLNVQKDVVQDVKNAYTDYLTAGSNLTATNERTRAAQVAFDGIREEATLGARTTLDVLTAEQELLDAQTEQIVARAERSLAAYELLSAQGLLTAEQLRLPVQVYDPTLYYNLVKDAPVPMSKRGQELDRVLKALGKN</sequence>
<reference evidence="9 10" key="1">
    <citation type="submission" date="2016-10" db="EMBL/GenBank/DDBJ databases">
        <authorList>
            <person name="de Groot N.N."/>
        </authorList>
    </citation>
    <scope>NUCLEOTIDE SEQUENCE [LARGE SCALE GENOMIC DNA]</scope>
    <source>
        <strain evidence="9 10">DSM 29340</strain>
    </source>
</reference>
<feature type="coiled-coil region" evidence="8">
    <location>
        <begin position="210"/>
        <end position="237"/>
    </location>
</feature>
<evidence type="ECO:0000256" key="4">
    <source>
        <dbReference type="ARBA" id="ARBA00022452"/>
    </source>
</evidence>
<dbReference type="GO" id="GO:1990281">
    <property type="term" value="C:efflux pump complex"/>
    <property type="evidence" value="ECO:0007669"/>
    <property type="project" value="TreeGrafter"/>
</dbReference>
<evidence type="ECO:0000256" key="2">
    <source>
        <dbReference type="ARBA" id="ARBA00007613"/>
    </source>
</evidence>
<proteinExistence type="inferred from homology"/>
<gene>
    <name evidence="9" type="ORF">SAMN05444007_102235</name>
</gene>
<comment type="similarity">
    <text evidence="2">Belongs to the outer membrane factor (OMF) (TC 1.B.17) family.</text>
</comment>
<evidence type="ECO:0000256" key="8">
    <source>
        <dbReference type="SAM" id="Coils"/>
    </source>
</evidence>
<evidence type="ECO:0000313" key="9">
    <source>
        <dbReference type="EMBL" id="SEI73599.1"/>
    </source>
</evidence>
<evidence type="ECO:0000256" key="5">
    <source>
        <dbReference type="ARBA" id="ARBA00022692"/>
    </source>
</evidence>
<dbReference type="Proteomes" id="UP000199379">
    <property type="component" value="Unassembled WGS sequence"/>
</dbReference>
<dbReference type="InterPro" id="IPR003423">
    <property type="entry name" value="OMP_efflux"/>
</dbReference>
<accession>A0A1H6T0E7</accession>
<dbReference type="Gene3D" id="1.20.1600.10">
    <property type="entry name" value="Outer membrane efflux proteins (OEP)"/>
    <property type="match status" value="1"/>
</dbReference>
<organism evidence="9 10">
    <name type="scientific">Cribrihabitans marinus</name>
    <dbReference type="NCBI Taxonomy" id="1227549"/>
    <lineage>
        <taxon>Bacteria</taxon>
        <taxon>Pseudomonadati</taxon>
        <taxon>Pseudomonadota</taxon>
        <taxon>Alphaproteobacteria</taxon>
        <taxon>Rhodobacterales</taxon>
        <taxon>Paracoccaceae</taxon>
        <taxon>Cribrihabitans</taxon>
    </lineage>
</organism>
<keyword evidence="10" id="KW-1185">Reference proteome</keyword>
<keyword evidence="4" id="KW-1134">Transmembrane beta strand</keyword>
<evidence type="ECO:0000256" key="6">
    <source>
        <dbReference type="ARBA" id="ARBA00023136"/>
    </source>
</evidence>
<evidence type="ECO:0000256" key="3">
    <source>
        <dbReference type="ARBA" id="ARBA00022448"/>
    </source>
</evidence>
<evidence type="ECO:0000256" key="7">
    <source>
        <dbReference type="ARBA" id="ARBA00023237"/>
    </source>
</evidence>
<evidence type="ECO:0000313" key="10">
    <source>
        <dbReference type="Proteomes" id="UP000199379"/>
    </source>
</evidence>